<evidence type="ECO:0000313" key="3">
    <source>
        <dbReference type="EMBL" id="MBK9718528.1"/>
    </source>
</evidence>
<dbReference type="PANTHER" id="PTHR24273:SF32">
    <property type="entry name" value="HYALIN"/>
    <property type="match status" value="1"/>
</dbReference>
<dbReference type="InterPro" id="IPR002102">
    <property type="entry name" value="Cohesin_dom"/>
</dbReference>
<dbReference type="InterPro" id="IPR008965">
    <property type="entry name" value="CBM2/CBM3_carb-bd_dom_sf"/>
</dbReference>
<dbReference type="Proteomes" id="UP000808349">
    <property type="component" value="Unassembled WGS sequence"/>
</dbReference>
<dbReference type="PROSITE" id="PS50825">
    <property type="entry name" value="HYR"/>
    <property type="match status" value="1"/>
</dbReference>
<dbReference type="CDD" id="cd08547">
    <property type="entry name" value="Type_II_cohesin"/>
    <property type="match status" value="1"/>
</dbReference>
<evidence type="ECO:0000259" key="2">
    <source>
        <dbReference type="PROSITE" id="PS50825"/>
    </source>
</evidence>
<dbReference type="Gene3D" id="1.10.1330.10">
    <property type="entry name" value="Dockerin domain"/>
    <property type="match status" value="1"/>
</dbReference>
<comment type="caution">
    <text evidence="3">The sequence shown here is derived from an EMBL/GenBank/DDBJ whole genome shotgun (WGS) entry which is preliminary data.</text>
</comment>
<protein>
    <recommendedName>
        <fullName evidence="2">HYR domain-containing protein</fullName>
    </recommendedName>
</protein>
<dbReference type="SUPFAM" id="SSF49384">
    <property type="entry name" value="Carbohydrate-binding domain"/>
    <property type="match status" value="1"/>
</dbReference>
<dbReference type="InterPro" id="IPR003410">
    <property type="entry name" value="HYR_dom"/>
</dbReference>
<keyword evidence="1" id="KW-0677">Repeat</keyword>
<dbReference type="GO" id="GO:0030246">
    <property type="term" value="F:carbohydrate binding"/>
    <property type="evidence" value="ECO:0007669"/>
    <property type="project" value="InterPro"/>
</dbReference>
<dbReference type="Pfam" id="PF00963">
    <property type="entry name" value="Cohesin"/>
    <property type="match status" value="1"/>
</dbReference>
<organism evidence="3 4">
    <name type="scientific">Candidatus Defluviibacterium haderslevense</name>
    <dbReference type="NCBI Taxonomy" id="2981993"/>
    <lineage>
        <taxon>Bacteria</taxon>
        <taxon>Pseudomonadati</taxon>
        <taxon>Bacteroidota</taxon>
        <taxon>Saprospiria</taxon>
        <taxon>Saprospirales</taxon>
        <taxon>Saprospiraceae</taxon>
        <taxon>Candidatus Defluviibacterium</taxon>
    </lineage>
</organism>
<name>A0A9D7XIC4_9BACT</name>
<dbReference type="PANTHER" id="PTHR24273">
    <property type="entry name" value="FI04643P-RELATED"/>
    <property type="match status" value="1"/>
</dbReference>
<dbReference type="EMBL" id="JADKFW010000010">
    <property type="protein sequence ID" value="MBK9718528.1"/>
    <property type="molecule type" value="Genomic_DNA"/>
</dbReference>
<gene>
    <name evidence="3" type="ORF">IPO85_13655</name>
</gene>
<proteinExistence type="predicted"/>
<dbReference type="Gene3D" id="2.60.40.680">
    <property type="match status" value="1"/>
</dbReference>
<dbReference type="GO" id="GO:0000272">
    <property type="term" value="P:polysaccharide catabolic process"/>
    <property type="evidence" value="ECO:0007669"/>
    <property type="project" value="InterPro"/>
</dbReference>
<feature type="domain" description="HYR" evidence="2">
    <location>
        <begin position="326"/>
        <end position="418"/>
    </location>
</feature>
<evidence type="ECO:0000313" key="4">
    <source>
        <dbReference type="Proteomes" id="UP000808349"/>
    </source>
</evidence>
<sequence length="1365" mass="153383">MEKTIFTSPESKTNKPNWLSRKNFILSLLFLTLASVQGTLTAQCSLACNGLTQVSLDQSCRAVITAAMILNDTMTLCPGAQYEVTVLQYKKKIPTSPIVTSDYINKVLQVEIKDLVSGNKCWGDLKIEDKLPPVIECARDTIPCFLASTFTPYHYDACSWDTLILLDEIITPLNCNPNYIKQIVRKFIARDAYGNTSAVCNDTTLLKRFDTTRVLCPIDRTLGNLNAISCKDLTYNRIPLDSKGHPHPSYTGVPRYYDTINRNPLILDTIDLWPVRDIYCNINVTYDDIDLGRIGCVQKYMRMWTIREWYCNTERARICIQILEIVDREAPYIHCPYNFDVTTDGGYKCQATVNLPPAVVFDSCKSAVRVDVVYPGGILKNQNGGTVVLPVGDNVIWYRAYDNCYNVDSCQLIVRVLDKTSPVVICDRETVVSLSIDGIAHVYAKTFDDGSYDDCHIDSFLVRRMVDGPCDNDNLDDVFRPYVEFCCDDIGTLNQPKKIMVVFRAKDKSGNYNDCMVEVEVQDKLKPVCTAPVNLTIACDFHVDVNNLNVFGEINSDSTLLFNKRTIRYKGYDWTRDTVINLHDGFAHDNCSLTIRKWYEDNRTQCNVGQIIRYWEVSDRNGRDTCKQILTFFNFHPFNLRDSIWWPRDTTLTMCLDPNTLTPDLMGRPTGHGEDKCDLLGYSWEDHVFHFVNGSNACYKILRKWKAIDWCQFVYNSQTRQYEYQVNTHEQIIKINNLVPPTITGSFTDTTFCTLDSCLNGPAVLTVDLSDDCTPGSELAWEYLIDLDNNGIYDIVKSGVGNVINASGRYKLGKHTIKYVVEDKCGNKVAKERKFNIINCKQPTPYCLNGVAIDLMPMDTDRDGKVDTAMICVWASDVDKGSYHPCGNRVVLSFSKDTSIKSICYGCKDIGQQDVELWVTDATTGQQAFCRTYVEIQDNNSACIKKGTFTGTVSGLLSTNDNQTINEVEVKLEGSNKPLIITKDNGRYAFIDMPYNNNSYTVIPSKNTDFLNGVSTADIVKIQKHILGTEILKDPYKIIAADVNDSKTITSADIVELRKLILGVTNKFAKNTSWSFVDQSYKFVGISDKDVLESNYPKTYVINPFNQNMLIDFKGIKIGDVNNSVKASNLSNTSTRSKEVFTMIADEKSFNANEEVSIPLLANANTLISGYQFTVQFDPAKVQFMDIIGGVNSMNKENIGISKIDEGFITLSWNSTTAISINANENLFTLKFKALSKGQVSTTLQINSSITSAEAYSAQLEEMDIRLGIRSNRGIADQNGIVLYQNQPNPFSNLTVIGFEMPKAAPASLTIYDLTSKVLYRTEINAAKGYNSIQINHAQLGVTGVLYYQLDAVGYTSTRRMVVIQ</sequence>
<dbReference type="CDD" id="cd14252">
    <property type="entry name" value="Dockerin_like"/>
    <property type="match status" value="1"/>
</dbReference>
<reference evidence="3 4" key="1">
    <citation type="submission" date="2020-10" db="EMBL/GenBank/DDBJ databases">
        <title>Connecting structure to function with the recovery of over 1000 high-quality activated sludge metagenome-assembled genomes encoding full-length rRNA genes using long-read sequencing.</title>
        <authorList>
            <person name="Singleton C.M."/>
            <person name="Petriglieri F."/>
            <person name="Kristensen J.M."/>
            <person name="Kirkegaard R.H."/>
            <person name="Michaelsen T.Y."/>
            <person name="Andersen M.H."/>
            <person name="Karst S.M."/>
            <person name="Dueholm M.S."/>
            <person name="Nielsen P.H."/>
            <person name="Albertsen M."/>
        </authorList>
    </citation>
    <scope>NUCLEOTIDE SEQUENCE [LARGE SCALE GENOMIC DNA]</scope>
    <source>
        <strain evidence="3">Ribe_18-Q3-R11-54_BAT3C.373</strain>
    </source>
</reference>
<evidence type="ECO:0000256" key="1">
    <source>
        <dbReference type="ARBA" id="ARBA00022737"/>
    </source>
</evidence>
<dbReference type="InterPro" id="IPR036439">
    <property type="entry name" value="Dockerin_dom_sf"/>
</dbReference>
<accession>A0A9D7XIC4</accession>